<dbReference type="VEuPathDB" id="FungiDB:H310_09323"/>
<dbReference type="Gene3D" id="1.10.287.70">
    <property type="match status" value="1"/>
</dbReference>
<gene>
    <name evidence="8" type="ORF">DYB32_006416</name>
</gene>
<dbReference type="Pfam" id="PF08016">
    <property type="entry name" value="PKD_channel"/>
    <property type="match status" value="1"/>
</dbReference>
<feature type="transmembrane region" description="Helical" evidence="6">
    <location>
        <begin position="313"/>
        <end position="337"/>
    </location>
</feature>
<evidence type="ECO:0000256" key="1">
    <source>
        <dbReference type="ARBA" id="ARBA00004141"/>
    </source>
</evidence>
<feature type="transmembrane region" description="Helical" evidence="6">
    <location>
        <begin position="615"/>
        <end position="637"/>
    </location>
</feature>
<evidence type="ECO:0000256" key="3">
    <source>
        <dbReference type="ARBA" id="ARBA00022989"/>
    </source>
</evidence>
<dbReference type="AlphaFoldDB" id="A0A418ARN3"/>
<feature type="domain" description="Polycystin cation channel PKD1/PKD2" evidence="7">
    <location>
        <begin position="396"/>
        <end position="511"/>
    </location>
</feature>
<reference evidence="8 9" key="1">
    <citation type="submission" date="2018-08" db="EMBL/GenBank/DDBJ databases">
        <title>Aphanomyces genome sequencing and annotation.</title>
        <authorList>
            <person name="Minardi D."/>
            <person name="Oidtmann B."/>
            <person name="Van Der Giezen M."/>
            <person name="Studholme D.J."/>
        </authorList>
    </citation>
    <scope>NUCLEOTIDE SEQUENCE [LARGE SCALE GENOMIC DNA]</scope>
    <source>
        <strain evidence="8 9">NJM0002</strain>
    </source>
</reference>
<comment type="subcellular location">
    <subcellularLocation>
        <location evidence="1">Membrane</location>
        <topology evidence="1">Multi-pass membrane protein</topology>
    </subcellularLocation>
</comment>
<keyword evidence="2 6" id="KW-0812">Transmembrane</keyword>
<keyword evidence="9" id="KW-1185">Reference proteome</keyword>
<evidence type="ECO:0000313" key="9">
    <source>
        <dbReference type="Proteomes" id="UP000285060"/>
    </source>
</evidence>
<evidence type="ECO:0000256" key="5">
    <source>
        <dbReference type="SAM" id="MobiDB-lite"/>
    </source>
</evidence>
<organism evidence="8 9">
    <name type="scientific">Aphanomyces invadans</name>
    <dbReference type="NCBI Taxonomy" id="157072"/>
    <lineage>
        <taxon>Eukaryota</taxon>
        <taxon>Sar</taxon>
        <taxon>Stramenopiles</taxon>
        <taxon>Oomycota</taxon>
        <taxon>Saprolegniomycetes</taxon>
        <taxon>Saprolegniales</taxon>
        <taxon>Verrucalvaceae</taxon>
        <taxon>Aphanomyces</taxon>
    </lineage>
</organism>
<dbReference type="EMBL" id="QUSY01000673">
    <property type="protein sequence ID" value="RHY27944.1"/>
    <property type="molecule type" value="Genomic_DNA"/>
</dbReference>
<feature type="transmembrane region" description="Helical" evidence="6">
    <location>
        <begin position="489"/>
        <end position="512"/>
    </location>
</feature>
<dbReference type="PANTHER" id="PTHR10877">
    <property type="entry name" value="POLYCYSTIN FAMILY MEMBER"/>
    <property type="match status" value="1"/>
</dbReference>
<protein>
    <recommendedName>
        <fullName evidence="7">Polycystin cation channel PKD1/PKD2 domain-containing protein</fullName>
    </recommendedName>
</protein>
<keyword evidence="3 6" id="KW-1133">Transmembrane helix</keyword>
<name>A0A418ARN3_9STRA</name>
<feature type="transmembrane region" description="Helical" evidence="6">
    <location>
        <begin position="275"/>
        <end position="293"/>
    </location>
</feature>
<dbReference type="VEuPathDB" id="FungiDB:H310_09334"/>
<dbReference type="InterPro" id="IPR013122">
    <property type="entry name" value="PKD1_2_channel"/>
</dbReference>
<feature type="transmembrane region" description="Helical" evidence="6">
    <location>
        <begin position="424"/>
        <end position="446"/>
    </location>
</feature>
<dbReference type="PANTHER" id="PTHR10877:SF183">
    <property type="entry name" value="AT14535P-RELATED"/>
    <property type="match status" value="1"/>
</dbReference>
<evidence type="ECO:0000256" key="2">
    <source>
        <dbReference type="ARBA" id="ARBA00022692"/>
    </source>
</evidence>
<dbReference type="Proteomes" id="UP000285060">
    <property type="component" value="Unassembled WGS sequence"/>
</dbReference>
<dbReference type="InterPro" id="IPR051223">
    <property type="entry name" value="Polycystin"/>
</dbReference>
<dbReference type="GO" id="GO:0016020">
    <property type="term" value="C:membrane"/>
    <property type="evidence" value="ECO:0007669"/>
    <property type="project" value="UniProtKB-SubCell"/>
</dbReference>
<feature type="region of interest" description="Disordered" evidence="5">
    <location>
        <begin position="1"/>
        <end position="46"/>
    </location>
</feature>
<feature type="transmembrane region" description="Helical" evidence="6">
    <location>
        <begin position="62"/>
        <end position="84"/>
    </location>
</feature>
<evidence type="ECO:0000313" key="8">
    <source>
        <dbReference type="EMBL" id="RHY27944.1"/>
    </source>
</evidence>
<keyword evidence="4 6" id="KW-0472">Membrane</keyword>
<evidence type="ECO:0000256" key="4">
    <source>
        <dbReference type="ARBA" id="ARBA00023136"/>
    </source>
</evidence>
<comment type="caution">
    <text evidence="8">The sequence shown here is derived from an EMBL/GenBank/DDBJ whole genome shotgun (WGS) entry which is preliminary data.</text>
</comment>
<evidence type="ECO:0000256" key="6">
    <source>
        <dbReference type="SAM" id="Phobius"/>
    </source>
</evidence>
<evidence type="ECO:0000259" key="7">
    <source>
        <dbReference type="Pfam" id="PF08016"/>
    </source>
</evidence>
<sequence>MNVVGVMAVSGPDKSAVADEHPGSVSSGSDEEKESAQPVAPSPDDDITVDRLEAAFNNRGDFLLIFLSPVFFTLFFCVFASAALTHVPIKEIFPSHRGLAMTLMAFGDRIHTPDDALQWLTQSLVPTLFTAPDANALAAIPAARRARVATYQKIVGAVEIRVFSVPSIACSSSNELTKIYHPCHNFNAVPFEVPWYIPANSPRDDVLVWLSGLQANGSLISPSMTSLHVTIPMYNGELDLLCIVSLRINFQSGGFVDTKYKLTSIPLDPYGGQQSSVDVLVVIFFAMTLVMEYRKYRQVLKCRQRRFWTPWRVVTWFVLIAVVVFYACWVVLCVLVYDLSLQNKVITLDDPALDIDANVKLFETYVSDILANVTTMDYVMIALRLVAMSDVGTVGVWVRILGSLRFHPRLNVVTATLVKSLQELLPFCFVFVVCLSAFVVSGCLLFGDNVKQFSTASMAYVTVVNMLFGQFDLAQIFDVNYYFAVVWYWSAMVVLFLVLFNLLLAVVLEVFYREHHKADAQAAPYIQAISDLQRMEGVWLWPWAHRDMLALGRAVKAKHLAEITAPAIAKALNLSNDHAKTVLAKATAFAKVLRPPAYTAESPRKRETYDSRNEFKAIFITPVVYVFFFIFFASAALTHVPIEAMFPSQNGLYSTLVTSGSVRICVRSDMNGGA</sequence>
<accession>A0A418ARN3</accession>
<proteinExistence type="predicted"/>